<dbReference type="EMBL" id="JAAKFY010000009">
    <property type="protein sequence ID" value="KAF3852686.1"/>
    <property type="molecule type" value="Genomic_DNA"/>
</dbReference>
<comment type="caution">
    <text evidence="2">The sequence shown here is derived from an EMBL/GenBank/DDBJ whole genome shotgun (WGS) entry which is preliminary data.</text>
</comment>
<dbReference type="Proteomes" id="UP000518266">
    <property type="component" value="Unassembled WGS sequence"/>
</dbReference>
<keyword evidence="3" id="KW-1185">Reference proteome</keyword>
<dbReference type="AlphaFoldDB" id="A0A7J5YT78"/>
<evidence type="ECO:0000313" key="2">
    <source>
        <dbReference type="EMBL" id="KAF3852686.1"/>
    </source>
</evidence>
<reference evidence="2 3" key="1">
    <citation type="submission" date="2020-03" db="EMBL/GenBank/DDBJ databases">
        <title>Dissostichus mawsoni Genome sequencing and assembly.</title>
        <authorList>
            <person name="Park H."/>
        </authorList>
    </citation>
    <scope>NUCLEOTIDE SEQUENCE [LARGE SCALE GENOMIC DNA]</scope>
    <source>
        <strain evidence="2">DM0001</strain>
        <tissue evidence="2">Muscle</tissue>
    </source>
</reference>
<feature type="region of interest" description="Disordered" evidence="1">
    <location>
        <begin position="1"/>
        <end position="44"/>
    </location>
</feature>
<sequence>MLVSEAPRSMSQGKHSALSPPSQSQRSADGRGMRAANQLGSLAPKHPPLFELNACHMTRRDRSCRKICQKQIWTGSLKEPNLLFFGGWHQFSSSSNPLQLGSFFSPWATS</sequence>
<accession>A0A7J5YT78</accession>
<proteinExistence type="predicted"/>
<protein>
    <submittedName>
        <fullName evidence="2">Uncharacterized protein</fullName>
    </submittedName>
</protein>
<organism evidence="2 3">
    <name type="scientific">Dissostichus mawsoni</name>
    <name type="common">Antarctic cod</name>
    <dbReference type="NCBI Taxonomy" id="36200"/>
    <lineage>
        <taxon>Eukaryota</taxon>
        <taxon>Metazoa</taxon>
        <taxon>Chordata</taxon>
        <taxon>Craniata</taxon>
        <taxon>Vertebrata</taxon>
        <taxon>Euteleostomi</taxon>
        <taxon>Actinopterygii</taxon>
        <taxon>Neopterygii</taxon>
        <taxon>Teleostei</taxon>
        <taxon>Neoteleostei</taxon>
        <taxon>Acanthomorphata</taxon>
        <taxon>Eupercaria</taxon>
        <taxon>Perciformes</taxon>
        <taxon>Notothenioidei</taxon>
        <taxon>Nototheniidae</taxon>
        <taxon>Dissostichus</taxon>
    </lineage>
</organism>
<evidence type="ECO:0000256" key="1">
    <source>
        <dbReference type="SAM" id="MobiDB-lite"/>
    </source>
</evidence>
<feature type="compositionally biased region" description="Polar residues" evidence="1">
    <location>
        <begin position="9"/>
        <end position="27"/>
    </location>
</feature>
<gene>
    <name evidence="2" type="ORF">F7725_006041</name>
</gene>
<name>A0A7J5YT78_DISMA</name>
<evidence type="ECO:0000313" key="3">
    <source>
        <dbReference type="Proteomes" id="UP000518266"/>
    </source>
</evidence>